<dbReference type="Proteomes" id="UP001302745">
    <property type="component" value="Unassembled WGS sequence"/>
</dbReference>
<keyword evidence="3" id="KW-1185">Reference proteome</keyword>
<protein>
    <submittedName>
        <fullName evidence="2">Glycoside hydrolase superfamily</fullName>
    </submittedName>
</protein>
<keyword evidence="1" id="KW-0732">Signal</keyword>
<evidence type="ECO:0000313" key="2">
    <source>
        <dbReference type="EMBL" id="KAK4148488.1"/>
    </source>
</evidence>
<dbReference type="GO" id="GO:0016787">
    <property type="term" value="F:hydrolase activity"/>
    <property type="evidence" value="ECO:0007669"/>
    <property type="project" value="UniProtKB-KW"/>
</dbReference>
<name>A0AAN6VBP1_9PEZI</name>
<feature type="chain" id="PRO_5043008767" evidence="1">
    <location>
        <begin position="19"/>
        <end position="474"/>
    </location>
</feature>
<gene>
    <name evidence="2" type="ORF">C8A00DRAFT_38938</name>
</gene>
<keyword evidence="2" id="KW-0378">Hydrolase</keyword>
<evidence type="ECO:0000313" key="3">
    <source>
        <dbReference type="Proteomes" id="UP001302745"/>
    </source>
</evidence>
<evidence type="ECO:0000256" key="1">
    <source>
        <dbReference type="SAM" id="SignalP"/>
    </source>
</evidence>
<sequence length="474" mass="52015">MNTLSLLVAFLGLVGANADTVLESRQTAAQTAYVDLRVTRGKPEHLASGWIYGIPDNFPNQIPNHWYTDIGFRWGKGGGAQLGAVGQRGWVVGLDDYKGRFASTLANYKTCRAVGADFHLYAHDLWGTDHAGGKGGKWPGDSNDFSDYDKFVKQLMTDVAANMDLAHVTWDIWNEPDIQPYFWVRSAQQWVNMYIRTHKMIRANRALDAMKTSGPAIGFAPGPNNAYWTTWLPQAVSNNTIPDYYTLHLEGGLGDITYDPDYTNTSLGQLLKKYGAPQRQVFVNEYAAAAEMVPSGYAWWISRLERHDTFGMLGNWLGGTRLHDLFGGLLTKKSNPANYAATDYAPAAGYPVYRYYGTNMTGLRVNTTGSADRWLDVYGTIGSDKMRILAGVKVHTGTYAVAVQGLSAAGYASGSTVDVTAYSFDGTSTTAVAPVDPTNRGRTSYKVANNAITVVIHQTASHTGWAYEFDVKKP</sequence>
<organism evidence="2 3">
    <name type="scientific">Chaetomidium leptoderma</name>
    <dbReference type="NCBI Taxonomy" id="669021"/>
    <lineage>
        <taxon>Eukaryota</taxon>
        <taxon>Fungi</taxon>
        <taxon>Dikarya</taxon>
        <taxon>Ascomycota</taxon>
        <taxon>Pezizomycotina</taxon>
        <taxon>Sordariomycetes</taxon>
        <taxon>Sordariomycetidae</taxon>
        <taxon>Sordariales</taxon>
        <taxon>Chaetomiaceae</taxon>
        <taxon>Chaetomidium</taxon>
    </lineage>
</organism>
<dbReference type="EMBL" id="MU857361">
    <property type="protein sequence ID" value="KAK4148488.1"/>
    <property type="molecule type" value="Genomic_DNA"/>
</dbReference>
<proteinExistence type="predicted"/>
<reference evidence="2" key="1">
    <citation type="journal article" date="2023" name="Mol. Phylogenet. Evol.">
        <title>Genome-scale phylogeny and comparative genomics of the fungal order Sordariales.</title>
        <authorList>
            <person name="Hensen N."/>
            <person name="Bonometti L."/>
            <person name="Westerberg I."/>
            <person name="Brannstrom I.O."/>
            <person name="Guillou S."/>
            <person name="Cros-Aarteil S."/>
            <person name="Calhoun S."/>
            <person name="Haridas S."/>
            <person name="Kuo A."/>
            <person name="Mondo S."/>
            <person name="Pangilinan J."/>
            <person name="Riley R."/>
            <person name="LaButti K."/>
            <person name="Andreopoulos B."/>
            <person name="Lipzen A."/>
            <person name="Chen C."/>
            <person name="Yan M."/>
            <person name="Daum C."/>
            <person name="Ng V."/>
            <person name="Clum A."/>
            <person name="Steindorff A."/>
            <person name="Ohm R.A."/>
            <person name="Martin F."/>
            <person name="Silar P."/>
            <person name="Natvig D.O."/>
            <person name="Lalanne C."/>
            <person name="Gautier V."/>
            <person name="Ament-Velasquez S.L."/>
            <person name="Kruys A."/>
            <person name="Hutchinson M.I."/>
            <person name="Powell A.J."/>
            <person name="Barry K."/>
            <person name="Miller A.N."/>
            <person name="Grigoriev I.V."/>
            <person name="Debuchy R."/>
            <person name="Gladieux P."/>
            <person name="Hiltunen Thoren M."/>
            <person name="Johannesson H."/>
        </authorList>
    </citation>
    <scope>NUCLEOTIDE SEQUENCE</scope>
    <source>
        <strain evidence="2">CBS 538.74</strain>
    </source>
</reference>
<dbReference type="SUPFAM" id="SSF51445">
    <property type="entry name" value="(Trans)glycosidases"/>
    <property type="match status" value="1"/>
</dbReference>
<dbReference type="AlphaFoldDB" id="A0AAN6VBP1"/>
<accession>A0AAN6VBP1</accession>
<comment type="caution">
    <text evidence="2">The sequence shown here is derived from an EMBL/GenBank/DDBJ whole genome shotgun (WGS) entry which is preliminary data.</text>
</comment>
<reference evidence="2" key="2">
    <citation type="submission" date="2023-05" db="EMBL/GenBank/DDBJ databases">
        <authorList>
            <consortium name="Lawrence Berkeley National Laboratory"/>
            <person name="Steindorff A."/>
            <person name="Hensen N."/>
            <person name="Bonometti L."/>
            <person name="Westerberg I."/>
            <person name="Brannstrom I.O."/>
            <person name="Guillou S."/>
            <person name="Cros-Aarteil S."/>
            <person name="Calhoun S."/>
            <person name="Haridas S."/>
            <person name="Kuo A."/>
            <person name="Mondo S."/>
            <person name="Pangilinan J."/>
            <person name="Riley R."/>
            <person name="Labutti K."/>
            <person name="Andreopoulos B."/>
            <person name="Lipzen A."/>
            <person name="Chen C."/>
            <person name="Yanf M."/>
            <person name="Daum C."/>
            <person name="Ng V."/>
            <person name="Clum A."/>
            <person name="Ohm R."/>
            <person name="Martin F."/>
            <person name="Silar P."/>
            <person name="Natvig D."/>
            <person name="Lalanne C."/>
            <person name="Gautier V."/>
            <person name="Ament-Velasquez S.L."/>
            <person name="Kruys A."/>
            <person name="Hutchinson M.I."/>
            <person name="Powell A.J."/>
            <person name="Barry K."/>
            <person name="Miller A.N."/>
            <person name="Grigoriev I.V."/>
            <person name="Debuchy R."/>
            <person name="Gladieux P."/>
            <person name="Thoren M.H."/>
            <person name="Johannesson H."/>
        </authorList>
    </citation>
    <scope>NUCLEOTIDE SEQUENCE</scope>
    <source>
        <strain evidence="2">CBS 538.74</strain>
    </source>
</reference>
<dbReference type="Gene3D" id="3.20.20.80">
    <property type="entry name" value="Glycosidases"/>
    <property type="match status" value="1"/>
</dbReference>
<feature type="signal peptide" evidence="1">
    <location>
        <begin position="1"/>
        <end position="18"/>
    </location>
</feature>
<dbReference type="InterPro" id="IPR017853">
    <property type="entry name" value="GH"/>
</dbReference>